<dbReference type="CDD" id="cd17541">
    <property type="entry name" value="REC_CheB-like"/>
    <property type="match status" value="1"/>
</dbReference>
<sequence>MLVVHDSAVVRQSLVDVVAADPQLSQCGIASNPYLAVEKIKQLTPHVIITGLVMAKMDGVTFIEKVMQQHPIPIIVCTALDESESPMVARAIQAGAIEVIKRPVIGGKVFFQQSARLICNSVKAAAAVRLKCRSAVSVVSQPKQNADAVIAPVKKLQLPPAEEPVLLLGASTGGTQALDLILAQMPSHCPGICIVQHMPRGFTAMFARRLNECCGITVQQAYHGQRVCAGLALIAPGNSHMLLRRDGRGYFVEIVHGPLVARHRPAVDVLFRSAAYCAGPKAVAAVLTGMGDDGAQGLLELRSHGAWTCNQDEASSVVYGMPKAARKQGGSGVELPLETIAQAMLGAAGDV</sequence>
<dbReference type="Proteomes" id="UP001409585">
    <property type="component" value="Unassembled WGS sequence"/>
</dbReference>
<dbReference type="GO" id="GO:0050568">
    <property type="term" value="F:protein-glutamine glutaminase activity"/>
    <property type="evidence" value="ECO:0007669"/>
    <property type="project" value="UniProtKB-UniRule"/>
</dbReference>
<keyword evidence="11" id="KW-1185">Reference proteome</keyword>
<dbReference type="EC" id="3.1.1.61" evidence="5"/>
<keyword evidence="1 5" id="KW-0963">Cytoplasm</keyword>
<dbReference type="NCBIfam" id="NF001965">
    <property type="entry name" value="PRK00742.1"/>
    <property type="match status" value="1"/>
</dbReference>
<dbReference type="HAMAP" id="MF_00099">
    <property type="entry name" value="CheB_chemtxs"/>
    <property type="match status" value="1"/>
</dbReference>
<dbReference type="Pfam" id="PF00072">
    <property type="entry name" value="Response_reg"/>
    <property type="match status" value="1"/>
</dbReference>
<evidence type="ECO:0000256" key="3">
    <source>
        <dbReference type="ARBA" id="ARBA00022801"/>
    </source>
</evidence>
<dbReference type="GO" id="GO:0000156">
    <property type="term" value="F:phosphorelay response regulator activity"/>
    <property type="evidence" value="ECO:0007669"/>
    <property type="project" value="InterPro"/>
</dbReference>
<dbReference type="EMBL" id="BAABLX010000078">
    <property type="protein sequence ID" value="GAA4959740.1"/>
    <property type="molecule type" value="Genomic_DNA"/>
</dbReference>
<feature type="domain" description="Response regulatory" evidence="8">
    <location>
        <begin position="1"/>
        <end position="117"/>
    </location>
</feature>
<feature type="active site" evidence="5 6">
    <location>
        <position position="171"/>
    </location>
</feature>
<keyword evidence="2 5" id="KW-0145">Chemotaxis</keyword>
<dbReference type="GO" id="GO:0005737">
    <property type="term" value="C:cytoplasm"/>
    <property type="evidence" value="ECO:0007669"/>
    <property type="project" value="UniProtKB-SubCell"/>
</dbReference>
<dbReference type="SMART" id="SM00448">
    <property type="entry name" value="REC"/>
    <property type="match status" value="1"/>
</dbReference>
<dbReference type="CDD" id="cd16432">
    <property type="entry name" value="CheB_Rec"/>
    <property type="match status" value="1"/>
</dbReference>
<evidence type="ECO:0000259" key="8">
    <source>
        <dbReference type="PROSITE" id="PS50110"/>
    </source>
</evidence>
<evidence type="ECO:0000256" key="5">
    <source>
        <dbReference type="HAMAP-Rule" id="MF_00099"/>
    </source>
</evidence>
<dbReference type="PANTHER" id="PTHR42872:SF6">
    <property type="entry name" value="PROTEIN-GLUTAMATE METHYLESTERASE_PROTEIN-GLUTAMINE GLUTAMINASE"/>
    <property type="match status" value="1"/>
</dbReference>
<dbReference type="PROSITE" id="PS50110">
    <property type="entry name" value="RESPONSE_REGULATORY"/>
    <property type="match status" value="1"/>
</dbReference>
<comment type="caution">
    <text evidence="10">The sequence shown here is derived from an EMBL/GenBank/DDBJ whole genome shotgun (WGS) entry which is preliminary data.</text>
</comment>
<dbReference type="AlphaFoldDB" id="A0AAV3U9B2"/>
<feature type="active site" evidence="5 6">
    <location>
        <position position="293"/>
    </location>
</feature>
<evidence type="ECO:0000256" key="6">
    <source>
        <dbReference type="PROSITE-ProRule" id="PRU00050"/>
    </source>
</evidence>
<dbReference type="EC" id="3.5.1.44" evidence="5"/>
<evidence type="ECO:0000313" key="11">
    <source>
        <dbReference type="Proteomes" id="UP001409585"/>
    </source>
</evidence>
<dbReference type="PANTHER" id="PTHR42872">
    <property type="entry name" value="PROTEIN-GLUTAMATE METHYLESTERASE/PROTEIN-GLUTAMINE GLUTAMINASE"/>
    <property type="match status" value="1"/>
</dbReference>
<dbReference type="SUPFAM" id="SSF52172">
    <property type="entry name" value="CheY-like"/>
    <property type="match status" value="1"/>
</dbReference>
<evidence type="ECO:0000256" key="1">
    <source>
        <dbReference type="ARBA" id="ARBA00022490"/>
    </source>
</evidence>
<comment type="domain">
    <text evidence="5">Contains a C-terminal catalytic domain, and an N-terminal region which modulates catalytic activity.</text>
</comment>
<name>A0AAV3U9B2_9ALTE</name>
<dbReference type="PROSITE" id="PS50122">
    <property type="entry name" value="CHEB"/>
    <property type="match status" value="1"/>
</dbReference>
<evidence type="ECO:0000256" key="7">
    <source>
        <dbReference type="PROSITE-ProRule" id="PRU00169"/>
    </source>
</evidence>
<dbReference type="SUPFAM" id="SSF52738">
    <property type="entry name" value="Methylesterase CheB, C-terminal domain"/>
    <property type="match status" value="1"/>
</dbReference>
<reference evidence="11" key="1">
    <citation type="journal article" date="2019" name="Int. J. Syst. Evol. Microbiol.">
        <title>The Global Catalogue of Microorganisms (GCM) 10K type strain sequencing project: providing services to taxonomists for standard genome sequencing and annotation.</title>
        <authorList>
            <consortium name="The Broad Institute Genomics Platform"/>
            <consortium name="The Broad Institute Genome Sequencing Center for Infectious Disease"/>
            <person name="Wu L."/>
            <person name="Ma J."/>
        </authorList>
    </citation>
    <scope>NUCLEOTIDE SEQUENCE [LARGE SCALE GENOMIC DNA]</scope>
    <source>
        <strain evidence="11">JCM 19134</strain>
    </source>
</reference>
<evidence type="ECO:0000313" key="10">
    <source>
        <dbReference type="EMBL" id="GAA4959740.1"/>
    </source>
</evidence>
<dbReference type="Gene3D" id="3.40.50.2300">
    <property type="match status" value="1"/>
</dbReference>
<protein>
    <recommendedName>
        <fullName evidence="5">Protein-glutamate methylesterase/protein-glutamine glutaminase</fullName>
        <ecNumber evidence="5">3.1.1.61</ecNumber>
        <ecNumber evidence="5">3.5.1.44</ecNumber>
    </recommendedName>
</protein>
<dbReference type="Gene3D" id="3.40.50.180">
    <property type="entry name" value="Methylesterase CheB, C-terminal domain"/>
    <property type="match status" value="1"/>
</dbReference>
<comment type="catalytic activity">
    <reaction evidence="4 5">
        <text>[protein]-L-glutamate 5-O-methyl ester + H2O = L-glutamyl-[protein] + methanol + H(+)</text>
        <dbReference type="Rhea" id="RHEA:23236"/>
        <dbReference type="Rhea" id="RHEA-COMP:10208"/>
        <dbReference type="Rhea" id="RHEA-COMP:10311"/>
        <dbReference type="ChEBI" id="CHEBI:15377"/>
        <dbReference type="ChEBI" id="CHEBI:15378"/>
        <dbReference type="ChEBI" id="CHEBI:17790"/>
        <dbReference type="ChEBI" id="CHEBI:29973"/>
        <dbReference type="ChEBI" id="CHEBI:82795"/>
        <dbReference type="EC" id="3.1.1.61"/>
    </reaction>
</comment>
<dbReference type="InterPro" id="IPR008248">
    <property type="entry name" value="CheB-like"/>
</dbReference>
<dbReference type="GO" id="GO:0006935">
    <property type="term" value="P:chemotaxis"/>
    <property type="evidence" value="ECO:0007669"/>
    <property type="project" value="UniProtKB-UniRule"/>
</dbReference>
<dbReference type="GO" id="GO:0008984">
    <property type="term" value="F:protein-glutamate methylesterase activity"/>
    <property type="evidence" value="ECO:0007669"/>
    <property type="project" value="UniProtKB-UniRule"/>
</dbReference>
<dbReference type="InterPro" id="IPR001789">
    <property type="entry name" value="Sig_transdc_resp-reg_receiver"/>
</dbReference>
<comment type="caution">
    <text evidence="5 7">Lacks conserved residue(s) required for the propagation of feature annotation.</text>
</comment>
<dbReference type="Pfam" id="PF01339">
    <property type="entry name" value="CheB_methylest"/>
    <property type="match status" value="1"/>
</dbReference>
<dbReference type="InterPro" id="IPR011006">
    <property type="entry name" value="CheY-like_superfamily"/>
</dbReference>
<dbReference type="InterPro" id="IPR000673">
    <property type="entry name" value="Sig_transdc_resp-reg_Me-estase"/>
</dbReference>
<feature type="active site" evidence="5 6">
    <location>
        <position position="197"/>
    </location>
</feature>
<comment type="similarity">
    <text evidence="5">Belongs to the CheB family.</text>
</comment>
<evidence type="ECO:0000256" key="4">
    <source>
        <dbReference type="ARBA" id="ARBA00048267"/>
    </source>
</evidence>
<gene>
    <name evidence="5" type="primary">cheB</name>
    <name evidence="10" type="ORF">GCM10025791_46090</name>
</gene>
<feature type="domain" description="CheB-type methylesterase" evidence="9">
    <location>
        <begin position="159"/>
        <end position="345"/>
    </location>
</feature>
<dbReference type="InterPro" id="IPR035909">
    <property type="entry name" value="CheB_C"/>
</dbReference>
<comment type="catalytic activity">
    <reaction evidence="5">
        <text>L-glutaminyl-[protein] + H2O = L-glutamyl-[protein] + NH4(+)</text>
        <dbReference type="Rhea" id="RHEA:16441"/>
        <dbReference type="Rhea" id="RHEA-COMP:10207"/>
        <dbReference type="Rhea" id="RHEA-COMP:10208"/>
        <dbReference type="ChEBI" id="CHEBI:15377"/>
        <dbReference type="ChEBI" id="CHEBI:28938"/>
        <dbReference type="ChEBI" id="CHEBI:29973"/>
        <dbReference type="ChEBI" id="CHEBI:30011"/>
        <dbReference type="EC" id="3.5.1.44"/>
    </reaction>
</comment>
<evidence type="ECO:0000256" key="2">
    <source>
        <dbReference type="ARBA" id="ARBA00022500"/>
    </source>
</evidence>
<keyword evidence="3 5" id="KW-0378">Hydrolase</keyword>
<proteinExistence type="inferred from homology"/>
<organism evidence="10 11">
    <name type="scientific">Halioxenophilus aromaticivorans</name>
    <dbReference type="NCBI Taxonomy" id="1306992"/>
    <lineage>
        <taxon>Bacteria</taxon>
        <taxon>Pseudomonadati</taxon>
        <taxon>Pseudomonadota</taxon>
        <taxon>Gammaproteobacteria</taxon>
        <taxon>Alteromonadales</taxon>
        <taxon>Alteromonadaceae</taxon>
        <taxon>Halioxenophilus</taxon>
    </lineage>
</organism>
<evidence type="ECO:0000259" key="9">
    <source>
        <dbReference type="PROSITE" id="PS50122"/>
    </source>
</evidence>
<accession>A0AAV3U9B2</accession>
<dbReference type="PIRSF" id="PIRSF000876">
    <property type="entry name" value="RR_chemtxs_CheB"/>
    <property type="match status" value="1"/>
</dbReference>
<comment type="subcellular location">
    <subcellularLocation>
        <location evidence="5">Cytoplasm</location>
    </subcellularLocation>
</comment>
<comment type="function">
    <text evidence="5">Involved in chemotaxis. Part of a chemotaxis signal transduction system that modulates chemotaxis in response to various stimuli. Catalyzes the demethylation of specific methylglutamate residues introduced into the chemoreceptors (methyl-accepting chemotaxis proteins or MCP) by CheR. Also mediates the irreversible deamidation of specific glutamine residues to glutamic acid.</text>
</comment>